<dbReference type="Proteomes" id="UP000282454">
    <property type="component" value="Unassembled WGS sequence"/>
</dbReference>
<organism evidence="1 2">
    <name type="scientific">Actinokineospora cianjurensis</name>
    <dbReference type="NCBI Taxonomy" id="585224"/>
    <lineage>
        <taxon>Bacteria</taxon>
        <taxon>Bacillati</taxon>
        <taxon>Actinomycetota</taxon>
        <taxon>Actinomycetes</taxon>
        <taxon>Pseudonocardiales</taxon>
        <taxon>Pseudonocardiaceae</taxon>
        <taxon>Actinokineospora</taxon>
    </lineage>
</organism>
<comment type="caution">
    <text evidence="1">The sequence shown here is derived from an EMBL/GenBank/DDBJ whole genome shotgun (WGS) entry which is preliminary data.</text>
</comment>
<sequence length="311" mass="32810">MRKLFGVAAIVAVVVATVAYVVVSAEPSGTVDLAVPDSLLYVDNGRVGRAPLGDPGVGGPGGMSCLRVFAAGGAAVCLRAVAVPPSFEAVVYAGNDVEKTIPLDGTPSRARVSPSGRLVGWTVFREGDSYLPAGYFSTTAGIYDRASGTLYGSMEDFTVQGIDSHDRNFWGITFTPDDKGFYATLATGGTTWLVKGDLASRTMVPVRENAECPSLSPDGGRVVYKKRVGDRWRLHLLDLGTGQERPLGDTADVDDQAAWLDDRTILYSRPGPDGHPAIHSLSTDPSATPRLIRANATSPVVTVRSDHSTEG</sequence>
<proteinExistence type="predicted"/>
<evidence type="ECO:0000313" key="1">
    <source>
        <dbReference type="EMBL" id="RLK54134.1"/>
    </source>
</evidence>
<keyword evidence="2" id="KW-1185">Reference proteome</keyword>
<dbReference type="RefSeq" id="WP_211346819.1">
    <property type="nucleotide sequence ID" value="NZ_RCDD01000008.1"/>
</dbReference>
<dbReference type="AlphaFoldDB" id="A0A421AWP1"/>
<dbReference type="InterPro" id="IPR011042">
    <property type="entry name" value="6-blade_b-propeller_TolB-like"/>
</dbReference>
<protein>
    <recommendedName>
        <fullName evidence="3">WD40 repeat protein</fullName>
    </recommendedName>
</protein>
<name>A0A421AWP1_9PSEU</name>
<evidence type="ECO:0000313" key="2">
    <source>
        <dbReference type="Proteomes" id="UP000282454"/>
    </source>
</evidence>
<dbReference type="SUPFAM" id="SSF82171">
    <property type="entry name" value="DPP6 N-terminal domain-like"/>
    <property type="match status" value="1"/>
</dbReference>
<accession>A0A421AWP1</accession>
<dbReference type="Gene3D" id="2.120.10.30">
    <property type="entry name" value="TolB, C-terminal domain"/>
    <property type="match status" value="1"/>
</dbReference>
<reference evidence="1 2" key="1">
    <citation type="submission" date="2018-10" db="EMBL/GenBank/DDBJ databases">
        <title>Genomic Encyclopedia of Archaeal and Bacterial Type Strains, Phase II (KMG-II): from individual species to whole genera.</title>
        <authorList>
            <person name="Goeker M."/>
        </authorList>
    </citation>
    <scope>NUCLEOTIDE SEQUENCE [LARGE SCALE GENOMIC DNA]</scope>
    <source>
        <strain evidence="1 2">DSM 45657</strain>
    </source>
</reference>
<evidence type="ECO:0008006" key="3">
    <source>
        <dbReference type="Google" id="ProtNLM"/>
    </source>
</evidence>
<gene>
    <name evidence="1" type="ORF">CLV68_6136</name>
</gene>
<dbReference type="EMBL" id="RCDD01000008">
    <property type="protein sequence ID" value="RLK54134.1"/>
    <property type="molecule type" value="Genomic_DNA"/>
</dbReference>